<dbReference type="InterPro" id="IPR016059">
    <property type="entry name" value="DNA_ligase_ATP-dep_CS"/>
</dbReference>
<dbReference type="Gene3D" id="2.40.50.140">
    <property type="entry name" value="Nucleic acid-binding proteins"/>
    <property type="match status" value="1"/>
</dbReference>
<gene>
    <name evidence="9" type="ORF">IE81DRAFT_342627</name>
</gene>
<dbReference type="InterPro" id="IPR029319">
    <property type="entry name" value="DNA_ligase_OB"/>
</dbReference>
<dbReference type="InParanoid" id="A0A316VSE7"/>
<accession>A0A316VSE7</accession>
<evidence type="ECO:0000256" key="5">
    <source>
        <dbReference type="ARBA" id="ARBA00023204"/>
    </source>
</evidence>
<keyword evidence="3" id="KW-0235">DNA replication</keyword>
<dbReference type="GeneID" id="37037577"/>
<dbReference type="NCBIfam" id="NF006592">
    <property type="entry name" value="PRK09125.1"/>
    <property type="match status" value="1"/>
</dbReference>
<dbReference type="CDD" id="cd08041">
    <property type="entry name" value="OBF_kDNA_ligase_like"/>
    <property type="match status" value="1"/>
</dbReference>
<dbReference type="Pfam" id="PF14743">
    <property type="entry name" value="DNA_ligase_OB_2"/>
    <property type="match status" value="1"/>
</dbReference>
<dbReference type="SUPFAM" id="SSF50249">
    <property type="entry name" value="Nucleic acid-binding proteins"/>
    <property type="match status" value="1"/>
</dbReference>
<evidence type="ECO:0000256" key="4">
    <source>
        <dbReference type="ARBA" id="ARBA00022763"/>
    </source>
</evidence>
<dbReference type="SUPFAM" id="SSF56091">
    <property type="entry name" value="DNA ligase/mRNA capping enzyme, catalytic domain"/>
    <property type="match status" value="1"/>
</dbReference>
<dbReference type="PROSITE" id="PS00333">
    <property type="entry name" value="DNA_LIGASE_A2"/>
    <property type="match status" value="1"/>
</dbReference>
<comment type="cofactor">
    <cofactor evidence="1">
        <name>a divalent metal cation</name>
        <dbReference type="ChEBI" id="CHEBI:60240"/>
    </cofactor>
</comment>
<evidence type="ECO:0000256" key="3">
    <source>
        <dbReference type="ARBA" id="ARBA00022705"/>
    </source>
</evidence>
<feature type="compositionally biased region" description="Low complexity" evidence="6">
    <location>
        <begin position="438"/>
        <end position="454"/>
    </location>
</feature>
<dbReference type="GO" id="GO:0005524">
    <property type="term" value="F:ATP binding"/>
    <property type="evidence" value="ECO:0007669"/>
    <property type="project" value="InterPro"/>
</dbReference>
<dbReference type="GO" id="GO:0006281">
    <property type="term" value="P:DNA repair"/>
    <property type="evidence" value="ECO:0007669"/>
    <property type="project" value="UniProtKB-KW"/>
</dbReference>
<dbReference type="GO" id="GO:0003910">
    <property type="term" value="F:DNA ligase (ATP) activity"/>
    <property type="evidence" value="ECO:0007669"/>
    <property type="project" value="InterPro"/>
</dbReference>
<keyword evidence="5" id="KW-0234">DNA repair</keyword>
<dbReference type="CDD" id="cd07896">
    <property type="entry name" value="Adenylation_kDNA_ligase_like"/>
    <property type="match status" value="1"/>
</dbReference>
<dbReference type="Gene3D" id="3.30.470.30">
    <property type="entry name" value="DNA ligase/mRNA capping enzyme"/>
    <property type="match status" value="1"/>
</dbReference>
<dbReference type="AlphaFoldDB" id="A0A316VSE7"/>
<dbReference type="PANTHER" id="PTHR47810">
    <property type="entry name" value="DNA LIGASE"/>
    <property type="match status" value="1"/>
</dbReference>
<dbReference type="Proteomes" id="UP000245783">
    <property type="component" value="Unassembled WGS sequence"/>
</dbReference>
<dbReference type="GO" id="GO:0006260">
    <property type="term" value="P:DNA replication"/>
    <property type="evidence" value="ECO:0007669"/>
    <property type="project" value="UniProtKB-KW"/>
</dbReference>
<evidence type="ECO:0000256" key="6">
    <source>
        <dbReference type="SAM" id="MobiDB-lite"/>
    </source>
</evidence>
<dbReference type="InterPro" id="IPR050326">
    <property type="entry name" value="NAD_dep_DNA_ligaseB"/>
</dbReference>
<name>A0A316VSE7_9BASI</name>
<dbReference type="EMBL" id="KZ819413">
    <property type="protein sequence ID" value="PWN40559.1"/>
    <property type="molecule type" value="Genomic_DNA"/>
</dbReference>
<keyword evidence="10" id="KW-1185">Reference proteome</keyword>
<keyword evidence="2 9" id="KW-0436">Ligase</keyword>
<feature type="domain" description="ATP-dependent DNA ligase family profile" evidence="7">
    <location>
        <begin position="158"/>
        <end position="328"/>
    </location>
</feature>
<feature type="domain" description="DNA ligase OB-like" evidence="8">
    <location>
        <begin position="343"/>
        <end position="405"/>
    </location>
</feature>
<dbReference type="GO" id="GO:0006310">
    <property type="term" value="P:DNA recombination"/>
    <property type="evidence" value="ECO:0007669"/>
    <property type="project" value="InterPro"/>
</dbReference>
<evidence type="ECO:0000256" key="1">
    <source>
        <dbReference type="ARBA" id="ARBA00001968"/>
    </source>
</evidence>
<evidence type="ECO:0000313" key="9">
    <source>
        <dbReference type="EMBL" id="PWN40559.1"/>
    </source>
</evidence>
<evidence type="ECO:0000256" key="2">
    <source>
        <dbReference type="ARBA" id="ARBA00022598"/>
    </source>
</evidence>
<dbReference type="OrthoDB" id="411785at2759"/>
<dbReference type="InterPro" id="IPR012340">
    <property type="entry name" value="NA-bd_OB-fold"/>
</dbReference>
<evidence type="ECO:0000259" key="8">
    <source>
        <dbReference type="Pfam" id="PF14743"/>
    </source>
</evidence>
<proteinExistence type="predicted"/>
<dbReference type="Pfam" id="PF01068">
    <property type="entry name" value="DNA_ligase_A_M"/>
    <property type="match status" value="1"/>
</dbReference>
<dbReference type="PANTHER" id="PTHR47810:SF1">
    <property type="entry name" value="DNA LIGASE B"/>
    <property type="match status" value="1"/>
</dbReference>
<dbReference type="RefSeq" id="XP_025367719.1">
    <property type="nucleotide sequence ID" value="XM_025515707.1"/>
</dbReference>
<sequence length="463" mass="52431">MSQPAIHIETGLVRLQKPKNILKPGEERLFPGGGGRKHVVKRAQDGQSFSCTCPRWTLSREPRTARTCPHLNDLHGKNYEDARLIAAKDILASQSRNVGFTLTKKKAEQAKKRAADAEIRDSMAKKDKKECVEPTCPRDAQGQISLMLGQTFRLDDKLDPAGYWLTEKLDGVRAWWDGDSIFSRQGNHWNAPDWWLKKLPKDLHLDGELWIRRDAFQRTCSICRRQEKKDWHLINYMIFDVTNVAMLYEERMKLLAERLPDGVMSPSKVQGAELGGFVCVLPMVKCTSREHCREELRRVEEMGGEGLMLRKPQSKYICERTSIVLKLKSWYTAEAIVVGHKRGENRNASVMGAIVVRMECGKVFDIGSGFVEQQRRMWEPKVGTIVTYRFQELSRDGCPRFPIFEGCPADKSEPKDAVVRSDALRATGVNDDLVTRLAKSSQSHSQALSQASTSREGGSSQVL</sequence>
<dbReference type="InterPro" id="IPR012310">
    <property type="entry name" value="DNA_ligase_ATP-dep_cent"/>
</dbReference>
<reference evidence="9 10" key="1">
    <citation type="journal article" date="2018" name="Mol. Biol. Evol.">
        <title>Broad Genomic Sampling Reveals a Smut Pathogenic Ancestry of the Fungal Clade Ustilaginomycotina.</title>
        <authorList>
            <person name="Kijpornyongpan T."/>
            <person name="Mondo S.J."/>
            <person name="Barry K."/>
            <person name="Sandor L."/>
            <person name="Lee J."/>
            <person name="Lipzen A."/>
            <person name="Pangilinan J."/>
            <person name="LaButti K."/>
            <person name="Hainaut M."/>
            <person name="Henrissat B."/>
            <person name="Grigoriev I.V."/>
            <person name="Spatafora J.W."/>
            <person name="Aime M.C."/>
        </authorList>
    </citation>
    <scope>NUCLEOTIDE SEQUENCE [LARGE SCALE GENOMIC DNA]</scope>
    <source>
        <strain evidence="9 10">MCA 4658</strain>
    </source>
</reference>
<feature type="region of interest" description="Disordered" evidence="6">
    <location>
        <begin position="437"/>
        <end position="463"/>
    </location>
</feature>
<dbReference type="STRING" id="1522189.A0A316VSE7"/>
<evidence type="ECO:0000313" key="10">
    <source>
        <dbReference type="Proteomes" id="UP000245783"/>
    </source>
</evidence>
<keyword evidence="4" id="KW-0227">DNA damage</keyword>
<protein>
    <submittedName>
        <fullName evidence="9">DNA ligase/mRNA capping enzyme</fullName>
    </submittedName>
</protein>
<dbReference type="Gene3D" id="3.30.1490.70">
    <property type="match status" value="1"/>
</dbReference>
<evidence type="ECO:0000259" key="7">
    <source>
        <dbReference type="Pfam" id="PF01068"/>
    </source>
</evidence>
<organism evidence="9 10">
    <name type="scientific">Ceraceosorus guamensis</name>
    <dbReference type="NCBI Taxonomy" id="1522189"/>
    <lineage>
        <taxon>Eukaryota</taxon>
        <taxon>Fungi</taxon>
        <taxon>Dikarya</taxon>
        <taxon>Basidiomycota</taxon>
        <taxon>Ustilaginomycotina</taxon>
        <taxon>Exobasidiomycetes</taxon>
        <taxon>Ceraceosorales</taxon>
        <taxon>Ceraceosoraceae</taxon>
        <taxon>Ceraceosorus</taxon>
    </lineage>
</organism>